<evidence type="ECO:0008006" key="3">
    <source>
        <dbReference type="Google" id="ProtNLM"/>
    </source>
</evidence>
<sequence>MDELDRLTEPGRDLLRRVDDLLSSAGAPEVHRIWPLLRRLRALPGEAFGAFTELRPEPLATAGHAVRQLIREYDDACAQLADPGDWSGAGASAFADVRSALVAHLDEGPESLVGRLESTGGYADALADWIDRSRLALARTLAEALGSAEAVTVVAVTGAGGDGSADGAGRAAGAAAAEIGARILATLSVAYDGAERLLREWGPSLAESAYRPPAPAPNRFGLTTRIGR</sequence>
<protein>
    <recommendedName>
        <fullName evidence="3">Hemerythrin HHE cation binding domain-containing protein</fullName>
    </recommendedName>
</protein>
<dbReference type="EMBL" id="WVUH01000310">
    <property type="protein sequence ID" value="MBO4209512.1"/>
    <property type="molecule type" value="Genomic_DNA"/>
</dbReference>
<keyword evidence="2" id="KW-1185">Reference proteome</keyword>
<organism evidence="1 2">
    <name type="scientific">Micromonospora echinofusca</name>
    <dbReference type="NCBI Taxonomy" id="47858"/>
    <lineage>
        <taxon>Bacteria</taxon>
        <taxon>Bacillati</taxon>
        <taxon>Actinomycetota</taxon>
        <taxon>Actinomycetes</taxon>
        <taxon>Micromonosporales</taxon>
        <taxon>Micromonosporaceae</taxon>
        <taxon>Micromonospora</taxon>
    </lineage>
</organism>
<dbReference type="Proteomes" id="UP000823521">
    <property type="component" value="Unassembled WGS sequence"/>
</dbReference>
<proteinExistence type="predicted"/>
<evidence type="ECO:0000313" key="2">
    <source>
        <dbReference type="Proteomes" id="UP000823521"/>
    </source>
</evidence>
<accession>A0ABS3VY88</accession>
<name>A0ABS3VY88_MICEH</name>
<comment type="caution">
    <text evidence="1">The sequence shown here is derived from an EMBL/GenBank/DDBJ whole genome shotgun (WGS) entry which is preliminary data.</text>
</comment>
<evidence type="ECO:0000313" key="1">
    <source>
        <dbReference type="EMBL" id="MBO4209512.1"/>
    </source>
</evidence>
<dbReference type="RefSeq" id="WP_208816472.1">
    <property type="nucleotide sequence ID" value="NZ_WVUH01000310.1"/>
</dbReference>
<gene>
    <name evidence="1" type="ORF">GSF22_26495</name>
</gene>
<reference evidence="1 2" key="1">
    <citation type="submission" date="2019-12" db="EMBL/GenBank/DDBJ databases">
        <title>Whole genome sequencing of endophytic Actinobacterium Micromonospora sp. MPMI6T.</title>
        <authorList>
            <person name="Evv R."/>
            <person name="Podile A.R."/>
        </authorList>
    </citation>
    <scope>NUCLEOTIDE SEQUENCE [LARGE SCALE GENOMIC DNA]</scope>
    <source>
        <strain evidence="1 2">MPMI6</strain>
    </source>
</reference>